<dbReference type="InterPro" id="IPR014506">
    <property type="entry name" value="UCP020479_CheW"/>
</dbReference>
<dbReference type="SMART" id="SM00260">
    <property type="entry name" value="CheW"/>
    <property type="match status" value="1"/>
</dbReference>
<reference evidence="2 3" key="1">
    <citation type="journal article" date="2019" name="Int. J. Syst. Evol. Microbiol.">
        <title>The Global Catalogue of Microorganisms (GCM) 10K type strain sequencing project: providing services to taxonomists for standard genome sequencing and annotation.</title>
        <authorList>
            <consortium name="The Broad Institute Genomics Platform"/>
            <consortium name="The Broad Institute Genome Sequencing Center for Infectious Disease"/>
            <person name="Wu L."/>
            <person name="Ma J."/>
        </authorList>
    </citation>
    <scope>NUCLEOTIDE SEQUENCE [LARGE SCALE GENOMIC DNA]</scope>
    <source>
        <strain evidence="2 3">JCM 15896</strain>
    </source>
</reference>
<proteinExistence type="predicted"/>
<dbReference type="Proteomes" id="UP001500359">
    <property type="component" value="Unassembled WGS sequence"/>
</dbReference>
<feature type="domain" description="CheW-like" evidence="1">
    <location>
        <begin position="95"/>
        <end position="233"/>
    </location>
</feature>
<sequence>MKNSGFAKEELVEEYLTSLLSDEAPQDVVQLESVAKLLESAQIPEINDDIAIESPEDSVTEETIIAKESASEVDIKEPAEPLKTEVVTTSIPTRDFQALFFKVAGLTLALPLTELGGIHKIEKIGPLFGKPDWFKGVMLHRDENLSVVDTAKWVMPEKYDEKLAESLNYQYLIMLDTSGWGLACESLTTTSVLKPSDVKWRETNGKRPWLAGMVKEKMCALVNVQHLIDMLNKGLGSNDK</sequence>
<dbReference type="EMBL" id="BAAAFD010000007">
    <property type="protein sequence ID" value="GAA0857777.1"/>
    <property type="molecule type" value="Genomic_DNA"/>
</dbReference>
<dbReference type="InterPro" id="IPR036061">
    <property type="entry name" value="CheW-like_dom_sf"/>
</dbReference>
<name>A0ABN1LM00_9ALTE</name>
<accession>A0ABN1LM00</accession>
<comment type="caution">
    <text evidence="2">The sequence shown here is derived from an EMBL/GenBank/DDBJ whole genome shotgun (WGS) entry which is preliminary data.</text>
</comment>
<evidence type="ECO:0000259" key="1">
    <source>
        <dbReference type="PROSITE" id="PS50851"/>
    </source>
</evidence>
<dbReference type="PROSITE" id="PS50851">
    <property type="entry name" value="CHEW"/>
    <property type="match status" value="1"/>
</dbReference>
<dbReference type="InterPro" id="IPR002545">
    <property type="entry name" value="CheW-lke_dom"/>
</dbReference>
<dbReference type="Gene3D" id="2.40.50.180">
    <property type="entry name" value="CheA-289, Domain 4"/>
    <property type="match status" value="1"/>
</dbReference>
<dbReference type="SUPFAM" id="SSF50341">
    <property type="entry name" value="CheW-like"/>
    <property type="match status" value="1"/>
</dbReference>
<keyword evidence="3" id="KW-1185">Reference proteome</keyword>
<gene>
    <name evidence="2" type="ORF">GCM10009114_24840</name>
</gene>
<dbReference type="PIRSF" id="PIRSF020479">
    <property type="entry name" value="UCP020479_CheW"/>
    <property type="match status" value="1"/>
</dbReference>
<dbReference type="RefSeq" id="WP_343860439.1">
    <property type="nucleotide sequence ID" value="NZ_BAAAFD010000007.1"/>
</dbReference>
<dbReference type="Pfam" id="PF01584">
    <property type="entry name" value="CheW"/>
    <property type="match status" value="1"/>
</dbReference>
<evidence type="ECO:0000313" key="3">
    <source>
        <dbReference type="Proteomes" id="UP001500359"/>
    </source>
</evidence>
<organism evidence="2 3">
    <name type="scientific">Aliiglaciecola litoralis</name>
    <dbReference type="NCBI Taxonomy" id="582857"/>
    <lineage>
        <taxon>Bacteria</taxon>
        <taxon>Pseudomonadati</taxon>
        <taxon>Pseudomonadota</taxon>
        <taxon>Gammaproteobacteria</taxon>
        <taxon>Alteromonadales</taxon>
        <taxon>Alteromonadaceae</taxon>
        <taxon>Aliiglaciecola</taxon>
    </lineage>
</organism>
<protein>
    <recommendedName>
        <fullName evidence="1">CheW-like domain-containing protein</fullName>
    </recommendedName>
</protein>
<evidence type="ECO:0000313" key="2">
    <source>
        <dbReference type="EMBL" id="GAA0857777.1"/>
    </source>
</evidence>
<dbReference type="Gene3D" id="2.30.30.40">
    <property type="entry name" value="SH3 Domains"/>
    <property type="match status" value="1"/>
</dbReference>